<dbReference type="Proteomes" id="UP000677126">
    <property type="component" value="Plasmid unnamed1"/>
</dbReference>
<evidence type="ECO:0000313" key="1">
    <source>
        <dbReference type="EMBL" id="QVM86431.1"/>
    </source>
</evidence>
<geneLocation type="plasmid" evidence="1 2">
    <name>unnamed1</name>
</geneLocation>
<gene>
    <name evidence="1" type="ORF">HT578_21730</name>
</gene>
<sequence>MEPLDPWSAENTVDQRELARAETSAAYALGKLDGRLTRLGETEERLFCADLVRRTLLGALTQAGYLDAPERFADWFAGLARGPEHIAEAPSSALGIVRALLSEMARHPWEPLARTAQTLQRCARFVADAIAPSPEEQTRETDATTGALDRARVLVEVLPADADGPLPFAALAALCTAAAHDPAFAPMEAGIRTYDTGETLVALAGLRPITPLWALDVAAGILLAQRTSLARALPMPGLFTTERLLLAHAPDRQALALAHALEVATTAHLAALDTARTRAALLTQRLAGLRRSSRAGEAWILLAGFAPLGLDQLMDAIGVSRRGTYAVSAALTEAGLAERQSRQGKVLLVAIERARANEIPGPVFTGALGTAVDEFDEAMADLDRLLARTGSQEVTGT</sequence>
<keyword evidence="1" id="KW-0614">Plasmid</keyword>
<accession>A0ABX8EB53</accession>
<keyword evidence="2" id="KW-1185">Reference proteome</keyword>
<protein>
    <recommendedName>
        <fullName evidence="3">MarR family transcriptional regulator</fullName>
    </recommendedName>
</protein>
<proteinExistence type="predicted"/>
<name>A0ABX8EB53_9SPHN</name>
<dbReference type="EMBL" id="CP054857">
    <property type="protein sequence ID" value="QVM86431.1"/>
    <property type="molecule type" value="Genomic_DNA"/>
</dbReference>
<organism evidence="1 2">
    <name type="scientific">Novosphingobium decolorationis</name>
    <dbReference type="NCBI Taxonomy" id="2698673"/>
    <lineage>
        <taxon>Bacteria</taxon>
        <taxon>Pseudomonadati</taxon>
        <taxon>Pseudomonadota</taxon>
        <taxon>Alphaproteobacteria</taxon>
        <taxon>Sphingomonadales</taxon>
        <taxon>Sphingomonadaceae</taxon>
        <taxon>Novosphingobium</taxon>
    </lineage>
</organism>
<reference evidence="1 2" key="1">
    <citation type="submission" date="2020-06" db="EMBL/GenBank/DDBJ databases">
        <title>Novosphingobium sp. strain 502str22.</title>
        <authorList>
            <person name="Chen J."/>
            <person name="Zhu S."/>
            <person name="Yang J."/>
        </authorList>
    </citation>
    <scope>NUCLEOTIDE SEQUENCE [LARGE SCALE GENOMIC DNA]</scope>
    <source>
        <strain evidence="1 2">502str22</strain>
        <plasmid evidence="1 2">unnamed1</plasmid>
    </source>
</reference>
<evidence type="ECO:0000313" key="2">
    <source>
        <dbReference type="Proteomes" id="UP000677126"/>
    </source>
</evidence>
<evidence type="ECO:0008006" key="3">
    <source>
        <dbReference type="Google" id="ProtNLM"/>
    </source>
</evidence>